<dbReference type="InterPro" id="IPR043472">
    <property type="entry name" value="Macro_dom-like"/>
</dbReference>
<dbReference type="PANTHER" id="PTHR37984:SF5">
    <property type="entry name" value="PROTEIN NYNRIN-LIKE"/>
    <property type="match status" value="1"/>
</dbReference>
<proteinExistence type="predicted"/>
<organism evidence="2 3">
    <name type="scientific">Brachionus calyciflorus</name>
    <dbReference type="NCBI Taxonomy" id="104777"/>
    <lineage>
        <taxon>Eukaryota</taxon>
        <taxon>Metazoa</taxon>
        <taxon>Spiralia</taxon>
        <taxon>Gnathifera</taxon>
        <taxon>Rotifera</taxon>
        <taxon>Eurotatoria</taxon>
        <taxon>Monogononta</taxon>
        <taxon>Pseudotrocha</taxon>
        <taxon>Ploima</taxon>
        <taxon>Brachionidae</taxon>
        <taxon>Brachionus</taxon>
    </lineage>
</organism>
<dbReference type="PANTHER" id="PTHR37984">
    <property type="entry name" value="PROTEIN CBG26694"/>
    <property type="match status" value="1"/>
</dbReference>
<dbReference type="FunFam" id="1.10.340.70:FF:000001">
    <property type="entry name" value="Retrovirus-related Pol polyprotein from transposon gypsy-like Protein"/>
    <property type="match status" value="1"/>
</dbReference>
<dbReference type="Pfam" id="PF17921">
    <property type="entry name" value="Integrase_H2C2"/>
    <property type="match status" value="1"/>
</dbReference>
<dbReference type="InterPro" id="IPR012337">
    <property type="entry name" value="RNaseH-like_sf"/>
</dbReference>
<comment type="caution">
    <text evidence="2">The sequence shown here is derived from an EMBL/GenBank/DDBJ whole genome shotgun (WGS) entry which is preliminary data.</text>
</comment>
<dbReference type="SUPFAM" id="SSF52949">
    <property type="entry name" value="Macro domain-like"/>
    <property type="match status" value="1"/>
</dbReference>
<dbReference type="InterPro" id="IPR036397">
    <property type="entry name" value="RNaseH_sf"/>
</dbReference>
<dbReference type="InterPro" id="IPR050951">
    <property type="entry name" value="Retrovirus_Pol_polyprotein"/>
</dbReference>
<dbReference type="InterPro" id="IPR041588">
    <property type="entry name" value="Integrase_H2C2"/>
</dbReference>
<accession>A0A814Q3Q3</accession>
<dbReference type="Pfam" id="PF00665">
    <property type="entry name" value="rve"/>
    <property type="match status" value="1"/>
</dbReference>
<sequence>MIEDKIKYYEDNLLKSINPIVLSISKSNKNNQLQKFIKGNCPGLTQPNRQIIRVGECIRKVDKSGRTIFYLVTQHSQERPDIKNIEKCLYHLHKHCEKYKITDLAFPKTWTSLGWHKISKLINEILINNGINCSVFKNVENTDTDCTDSELSIDNSIMKLQNTDRDISQLLFKVKNNQIKGFQIENNVLFKLRRQKNGKLFKQLVVPKELKLDILKMCHDNFTGAHLGQRKTWIKLNNRFYWQNSYQDTKNYVESCGVCSRIKDPPVTRAELKPITEFQKPFDMVAVDILELTRTNSGNKYVVVFTDYLTKWVEAFPLRDQNAESIAKIFINEIISRHSAPSKLLSDQGRNFLSNLIKSICQYFKINKVQTSPYHPQCDGLVERFNKTLCKMLSAYSNSNQTNWDLYLPLVLFAYRTSQQATTSFSPFELLYGREPRLGDLDNYNLGYEPSEFIKNLHENWLLARTKIIKQAKINKLNYDSKYKLGPPKYKIGEEVRIKLPQTKIGLKPKLRNDKWSEPRKIRNVITAQNVSLEPDGKIVNVNNIKKKEPKRNAEFIRSSPQKTRFGRTTKPRYKIN</sequence>
<name>A0A814Q3Q3_9BILA</name>
<reference evidence="2" key="1">
    <citation type="submission" date="2021-02" db="EMBL/GenBank/DDBJ databases">
        <authorList>
            <person name="Nowell W R."/>
        </authorList>
    </citation>
    <scope>NUCLEOTIDE SEQUENCE</scope>
    <source>
        <strain evidence="2">Ploen Becks lab</strain>
    </source>
</reference>
<feature type="domain" description="Integrase catalytic" evidence="1">
    <location>
        <begin position="277"/>
        <end position="435"/>
    </location>
</feature>
<dbReference type="Gene3D" id="1.10.340.70">
    <property type="match status" value="1"/>
</dbReference>
<protein>
    <recommendedName>
        <fullName evidence="1">Integrase catalytic domain-containing protein</fullName>
    </recommendedName>
</protein>
<dbReference type="AlphaFoldDB" id="A0A814Q3Q3"/>
<dbReference type="GO" id="GO:0015074">
    <property type="term" value="P:DNA integration"/>
    <property type="evidence" value="ECO:0007669"/>
    <property type="project" value="InterPro"/>
</dbReference>
<dbReference type="InterPro" id="IPR001584">
    <property type="entry name" value="Integrase_cat-core"/>
</dbReference>
<dbReference type="GO" id="GO:0003676">
    <property type="term" value="F:nucleic acid binding"/>
    <property type="evidence" value="ECO:0007669"/>
    <property type="project" value="InterPro"/>
</dbReference>
<evidence type="ECO:0000313" key="3">
    <source>
        <dbReference type="Proteomes" id="UP000663879"/>
    </source>
</evidence>
<dbReference type="EMBL" id="CAJNOC010008337">
    <property type="protein sequence ID" value="CAF1114090.1"/>
    <property type="molecule type" value="Genomic_DNA"/>
</dbReference>
<gene>
    <name evidence="2" type="ORF">OXX778_LOCUS21751</name>
</gene>
<dbReference type="Gene3D" id="3.30.420.10">
    <property type="entry name" value="Ribonuclease H-like superfamily/Ribonuclease H"/>
    <property type="match status" value="1"/>
</dbReference>
<dbReference type="Gene3D" id="3.40.220.10">
    <property type="entry name" value="Leucine Aminopeptidase, subunit E, domain 1"/>
    <property type="match status" value="1"/>
</dbReference>
<dbReference type="PROSITE" id="PS50994">
    <property type="entry name" value="INTEGRASE"/>
    <property type="match status" value="1"/>
</dbReference>
<dbReference type="SUPFAM" id="SSF53098">
    <property type="entry name" value="Ribonuclease H-like"/>
    <property type="match status" value="1"/>
</dbReference>
<dbReference type="OrthoDB" id="6757216at2759"/>
<dbReference type="Proteomes" id="UP000663879">
    <property type="component" value="Unassembled WGS sequence"/>
</dbReference>
<keyword evidence="3" id="KW-1185">Reference proteome</keyword>
<dbReference type="FunFam" id="3.30.420.10:FF:000032">
    <property type="entry name" value="Retrovirus-related Pol polyprotein from transposon 297-like Protein"/>
    <property type="match status" value="1"/>
</dbReference>
<evidence type="ECO:0000259" key="1">
    <source>
        <dbReference type="PROSITE" id="PS50994"/>
    </source>
</evidence>
<evidence type="ECO:0000313" key="2">
    <source>
        <dbReference type="EMBL" id="CAF1114090.1"/>
    </source>
</evidence>